<keyword evidence="1" id="KW-0732">Signal</keyword>
<dbReference type="CDD" id="cd00866">
    <property type="entry name" value="PEBP_euk"/>
    <property type="match status" value="1"/>
</dbReference>
<sequence length="272" mass="28636">MIPSAGRMIFSLLLLASPIVFAAQSDNTTLGIEIIRAHFQGAGLVPYLLANFTPTALLTATYTGGGIVAPGQLLPKSRTQTAPNLTITPANMTTLLNEKYTLVMVDAWAPGYTDPRGQICHWIVNGVTIQDHSVLTRGSVEVEQYRGPTPPSGSGPHRYAILLYAQQLPTVPPPQGFPIQNNNPGFCHLADYVKASNIGPLIAGTYFTVEEGVATFTPSPTSPVMTSTLLASGSSGPSTSTAGTVAQHNGAFSSSSNCLTILLAPFLWLLAL</sequence>
<keyword evidence="3" id="KW-1185">Reference proteome</keyword>
<dbReference type="SUPFAM" id="SSF49777">
    <property type="entry name" value="PEBP-like"/>
    <property type="match status" value="1"/>
</dbReference>
<dbReference type="InterPro" id="IPR008914">
    <property type="entry name" value="PEBP"/>
</dbReference>
<protein>
    <submittedName>
        <fullName evidence="2">Phosphatidylethanolamine-binding protein</fullName>
    </submittedName>
</protein>
<gene>
    <name evidence="2" type="ORF">EV702DRAFT_161085</name>
</gene>
<dbReference type="EMBL" id="JABBWD010000015">
    <property type="protein sequence ID" value="KAG1778595.1"/>
    <property type="molecule type" value="Genomic_DNA"/>
</dbReference>
<feature type="chain" id="PRO_5040237459" evidence="1">
    <location>
        <begin position="23"/>
        <end position="272"/>
    </location>
</feature>
<reference evidence="2" key="1">
    <citation type="journal article" date="2020" name="New Phytol.">
        <title>Comparative genomics reveals dynamic genome evolution in host specialist ectomycorrhizal fungi.</title>
        <authorList>
            <person name="Lofgren L.A."/>
            <person name="Nguyen N.H."/>
            <person name="Vilgalys R."/>
            <person name="Ruytinx J."/>
            <person name="Liao H.L."/>
            <person name="Branco S."/>
            <person name="Kuo A."/>
            <person name="LaButti K."/>
            <person name="Lipzen A."/>
            <person name="Andreopoulos W."/>
            <person name="Pangilinan J."/>
            <person name="Riley R."/>
            <person name="Hundley H."/>
            <person name="Na H."/>
            <person name="Barry K."/>
            <person name="Grigoriev I.V."/>
            <person name="Stajich J.E."/>
            <person name="Kennedy P.G."/>
        </authorList>
    </citation>
    <scope>NUCLEOTIDE SEQUENCE</scope>
    <source>
        <strain evidence="2">DOB743</strain>
    </source>
</reference>
<dbReference type="InterPro" id="IPR035810">
    <property type="entry name" value="PEBP_euk"/>
</dbReference>
<dbReference type="Pfam" id="PF01161">
    <property type="entry name" value="PBP"/>
    <property type="match status" value="1"/>
</dbReference>
<dbReference type="PANTHER" id="PTHR11362:SF140">
    <property type="entry name" value="PEBP-LIKE PROTEIN"/>
    <property type="match status" value="1"/>
</dbReference>
<dbReference type="AlphaFoldDB" id="A0A9P6ZYP0"/>
<accession>A0A9P6ZYP0</accession>
<dbReference type="Proteomes" id="UP000714275">
    <property type="component" value="Unassembled WGS sequence"/>
</dbReference>
<name>A0A9P6ZYP0_9AGAM</name>
<dbReference type="InterPro" id="IPR036610">
    <property type="entry name" value="PEBP-like_sf"/>
</dbReference>
<dbReference type="Gene3D" id="3.90.280.10">
    <property type="entry name" value="PEBP-like"/>
    <property type="match status" value="1"/>
</dbReference>
<feature type="signal peptide" evidence="1">
    <location>
        <begin position="1"/>
        <end position="22"/>
    </location>
</feature>
<evidence type="ECO:0000256" key="1">
    <source>
        <dbReference type="SAM" id="SignalP"/>
    </source>
</evidence>
<evidence type="ECO:0000313" key="3">
    <source>
        <dbReference type="Proteomes" id="UP000714275"/>
    </source>
</evidence>
<comment type="caution">
    <text evidence="2">The sequence shown here is derived from an EMBL/GenBank/DDBJ whole genome shotgun (WGS) entry which is preliminary data.</text>
</comment>
<evidence type="ECO:0000313" key="2">
    <source>
        <dbReference type="EMBL" id="KAG1778595.1"/>
    </source>
</evidence>
<proteinExistence type="predicted"/>
<dbReference type="PANTHER" id="PTHR11362">
    <property type="entry name" value="PHOSPHATIDYLETHANOLAMINE-BINDING PROTEIN"/>
    <property type="match status" value="1"/>
</dbReference>
<dbReference type="OrthoDB" id="2506647at2759"/>
<organism evidence="2 3">
    <name type="scientific">Suillus placidus</name>
    <dbReference type="NCBI Taxonomy" id="48579"/>
    <lineage>
        <taxon>Eukaryota</taxon>
        <taxon>Fungi</taxon>
        <taxon>Dikarya</taxon>
        <taxon>Basidiomycota</taxon>
        <taxon>Agaricomycotina</taxon>
        <taxon>Agaricomycetes</taxon>
        <taxon>Agaricomycetidae</taxon>
        <taxon>Boletales</taxon>
        <taxon>Suillineae</taxon>
        <taxon>Suillaceae</taxon>
        <taxon>Suillus</taxon>
    </lineage>
</organism>